<evidence type="ECO:0000256" key="1">
    <source>
        <dbReference type="SAM" id="Coils"/>
    </source>
</evidence>
<dbReference type="Proteomes" id="UP001209713">
    <property type="component" value="Unassembled WGS sequence"/>
</dbReference>
<reference evidence="3 4" key="1">
    <citation type="submission" date="2022-10" db="EMBL/GenBank/DDBJ databases">
        <title>Marinomonas transparenta sp. nov. and Marinomonas sargassi sp. nov., isolated from marine alga (Sargassum natans (L.) Gaillon).</title>
        <authorList>
            <person name="Wang Y."/>
        </authorList>
    </citation>
    <scope>NUCLEOTIDE SEQUENCE [LARGE SCALE GENOMIC DNA]</scope>
    <source>
        <strain evidence="3 4">C2222</strain>
    </source>
</reference>
<proteinExistence type="predicted"/>
<dbReference type="RefSeq" id="WP_263530372.1">
    <property type="nucleotide sequence ID" value="NZ_JAOVZB010000004.1"/>
</dbReference>
<feature type="coiled-coil region" evidence="1">
    <location>
        <begin position="241"/>
        <end position="287"/>
    </location>
</feature>
<evidence type="ECO:0008006" key="5">
    <source>
        <dbReference type="Google" id="ProtNLM"/>
    </source>
</evidence>
<feature type="compositionally biased region" description="Low complexity" evidence="2">
    <location>
        <begin position="114"/>
        <end position="142"/>
    </location>
</feature>
<feature type="region of interest" description="Disordered" evidence="2">
    <location>
        <begin position="70"/>
        <end position="99"/>
    </location>
</feature>
<comment type="caution">
    <text evidence="3">The sequence shown here is derived from an EMBL/GenBank/DDBJ whole genome shotgun (WGS) entry which is preliminary data.</text>
</comment>
<gene>
    <name evidence="3" type="ORF">OFY17_08885</name>
</gene>
<evidence type="ECO:0000256" key="2">
    <source>
        <dbReference type="SAM" id="MobiDB-lite"/>
    </source>
</evidence>
<keyword evidence="1" id="KW-0175">Coiled coil</keyword>
<keyword evidence="4" id="KW-1185">Reference proteome</keyword>
<protein>
    <recommendedName>
        <fullName evidence="5">DUF2786 domain-containing protein</fullName>
    </recommendedName>
</protein>
<dbReference type="EMBL" id="JAOVZB010000004">
    <property type="protein sequence ID" value="MCV2402989.1"/>
    <property type="molecule type" value="Genomic_DNA"/>
</dbReference>
<name>A0ABT2YTQ4_9GAMM</name>
<sequence length="542" mass="61586">MSIRRRKKAIQKVVKLLNLATSSNSSESTMALRHAESLIRLYEIAQRELPILQLCDRSMLYKVSWGGASPKFTKESKSESSSQQPVYQRRFSEKAYDPSRAYESAPTILDDMDLSGSYGSDDSLNSTSQDAASEQSDAAPESLNDELVGDASYQESATNEKLVVEDESLTESDVEPETVSANDNVIDASDVFRFEPGAYADRLKKQGSNSDPSAPFADNVYWQKVYEELADYDELKAQTDIENLTFQLSLAEENLQLKKQKRHELELMETQERAKRAEIERSFEEAMERAFKARAKSYEAWEESCSKIRVSSMKDEQEAAHGFDQLSQQLVENKLAYESHLKRKEDYQAAKVMHDLRGHLISAVSVGDEAAASYSKVIEIMEENALSLKDLEFSDIKNKSLFIRLLERESALIEDVQKREFFTEEMLDKFLSSSVAQKSTQPTESPLERIQGLLVAASEGGQFEAQKNLEQVMYLMDSNGLSVRDVGFGYVKKYSVFIRLINWEAEKITSLTEREKFTADILEEYIQHSVQKPKTERKQKVS</sequence>
<feature type="region of interest" description="Disordered" evidence="2">
    <location>
        <begin position="112"/>
        <end position="144"/>
    </location>
</feature>
<evidence type="ECO:0000313" key="4">
    <source>
        <dbReference type="Proteomes" id="UP001209713"/>
    </source>
</evidence>
<accession>A0ABT2YTQ4</accession>
<evidence type="ECO:0000313" key="3">
    <source>
        <dbReference type="EMBL" id="MCV2402989.1"/>
    </source>
</evidence>
<organism evidence="3 4">
    <name type="scientific">Marinomonas sargassi</name>
    <dbReference type="NCBI Taxonomy" id="2984494"/>
    <lineage>
        <taxon>Bacteria</taxon>
        <taxon>Pseudomonadati</taxon>
        <taxon>Pseudomonadota</taxon>
        <taxon>Gammaproteobacteria</taxon>
        <taxon>Oceanospirillales</taxon>
        <taxon>Oceanospirillaceae</taxon>
        <taxon>Marinomonas</taxon>
    </lineage>
</organism>